<accession>A0ACC2I7C4</accession>
<protein>
    <submittedName>
        <fullName evidence="1">Uncharacterized protein</fullName>
    </submittedName>
</protein>
<dbReference type="EMBL" id="JAPHNI010000438">
    <property type="protein sequence ID" value="KAJ8111085.1"/>
    <property type="molecule type" value="Genomic_DNA"/>
</dbReference>
<reference evidence="1" key="1">
    <citation type="submission" date="2022-11" db="EMBL/GenBank/DDBJ databases">
        <title>Genome Sequence of Boeremia exigua.</title>
        <authorList>
            <person name="Buettner E."/>
        </authorList>
    </citation>
    <scope>NUCLEOTIDE SEQUENCE</scope>
    <source>
        <strain evidence="1">CU02</strain>
    </source>
</reference>
<keyword evidence="2" id="KW-1185">Reference proteome</keyword>
<organism evidence="1 2">
    <name type="scientific">Boeremia exigua</name>
    <dbReference type="NCBI Taxonomy" id="749465"/>
    <lineage>
        <taxon>Eukaryota</taxon>
        <taxon>Fungi</taxon>
        <taxon>Dikarya</taxon>
        <taxon>Ascomycota</taxon>
        <taxon>Pezizomycotina</taxon>
        <taxon>Dothideomycetes</taxon>
        <taxon>Pleosporomycetidae</taxon>
        <taxon>Pleosporales</taxon>
        <taxon>Pleosporineae</taxon>
        <taxon>Didymellaceae</taxon>
        <taxon>Boeremia</taxon>
    </lineage>
</organism>
<sequence>MNWIVAGSVPLIIIGFWLYTSALSLSFPTLQNKRILLLIAHPDDEAMFFAPTLLSLTRPELGNHVKILCLSSGDADGLGETRKKELVKSGLQLGIGNKDDILVIEDKSVLSRRPFQHHLTHHRNFPDSMTVTWHPRLISNLLTTTFAPKMSSIPAKEAPQANIDAIITFDSQGVSGHPNHRSLYDGAHAFLRALMHRHSGWECPVKLYTLTTTTIFRKYASLLDAPATLIVAIARKKELGEFPTPLLSVSSPFAYRAAQKAMTTAHENVVASRREEQSTLLINEPDPQQPKNLHQGLPSGLIYTLSPLRASTSGRPLVTRQTGALSSGSKHTRKRALLAKSEQLSVIQPEDLILAPLTQLHPYDPGMYNPFARLEKRRCSFCGMRGPKVVLSEPCKTCTTDGQSSQASSDSKVNDARRRRSAVDPRHLAHLADSSSSVLLGPRPVTPERAAKRIGNPPRVSRLPPGIIRLPVGGSHGNRNQHLGSESSSKAGTTSPHGARYTVSANSSESETTHKPVSPKLHYLHGLPNSEDFPFVRKCEIPMHANALRAGSKSPLTDRSTTPRSSPSRGGSPDYSNTVYYGGRKSPAITDQPTSPRPQVTTVVISEVQETGEAVVDLQVSPLDTVLASSEVYRRHPPNRALASAPDTLVDATDSRPTTFSSQDTVSTQLGAMRLELKGGKPSIDASPRLRGGSGREALSTNTLSFKLKRWLLTCHGPCPDNSDTDSDADLPPPRPVSPDRVVRMRQRMNGRVPLPAHVTKGAQTTSSANNELVGTQGVTPLTTFTTTISGPQRKQHSRISFLSVPALFHRRPESPISQPVSIAPSRILDPPFPHLRGGAELPERVPPTLYWLAGGTGRNPITFSSWRHARPKQRMGGLLGMAVFGDRHGQEYKVEASVKSDMEASCSASINVVVGDTIGMEETRCSMDSLGGGANSSSASRSSAPTVSETAKEANVGTGGVACLLDGGSREGALTPPSCEHGDDVPLCSGALPVGPDMDEGTARSLQSALAGEDEARDAAPGFPKP</sequence>
<name>A0ACC2I7C4_9PLEO</name>
<dbReference type="Proteomes" id="UP001153331">
    <property type="component" value="Unassembled WGS sequence"/>
</dbReference>
<comment type="caution">
    <text evidence="1">The sequence shown here is derived from an EMBL/GenBank/DDBJ whole genome shotgun (WGS) entry which is preliminary data.</text>
</comment>
<evidence type="ECO:0000313" key="2">
    <source>
        <dbReference type="Proteomes" id="UP001153331"/>
    </source>
</evidence>
<evidence type="ECO:0000313" key="1">
    <source>
        <dbReference type="EMBL" id="KAJ8111085.1"/>
    </source>
</evidence>
<proteinExistence type="predicted"/>
<gene>
    <name evidence="1" type="ORF">OPT61_g6232</name>
</gene>